<dbReference type="STRING" id="4096.A0A1U7WQM8"/>
<reference evidence="5" key="1">
    <citation type="journal article" date="2013" name="Genome Biol.">
        <title>Reference genomes and transcriptomes of Nicotiana sylvestris and Nicotiana tomentosiformis.</title>
        <authorList>
            <person name="Sierro N."/>
            <person name="Battey J.N."/>
            <person name="Ouadi S."/>
            <person name="Bovet L."/>
            <person name="Goepfert S."/>
            <person name="Bakaher N."/>
            <person name="Peitsch M.C."/>
            <person name="Ivanov N.V."/>
        </authorList>
    </citation>
    <scope>NUCLEOTIDE SEQUENCE [LARGE SCALE GENOMIC DNA]</scope>
</reference>
<evidence type="ECO:0000256" key="2">
    <source>
        <dbReference type="SAM" id="MobiDB-lite"/>
    </source>
</evidence>
<dbReference type="InterPro" id="IPR036397">
    <property type="entry name" value="RNaseH_sf"/>
</dbReference>
<dbReference type="InterPro" id="IPR001584">
    <property type="entry name" value="Integrase_cat-core"/>
</dbReference>
<dbReference type="InterPro" id="IPR012337">
    <property type="entry name" value="RNaseH-like_sf"/>
</dbReference>
<dbReference type="RefSeq" id="XP_009776989.1">
    <property type="nucleotide sequence ID" value="XM_009778687.1"/>
</dbReference>
<dbReference type="InterPro" id="IPR036875">
    <property type="entry name" value="Znf_CCHC_sf"/>
</dbReference>
<dbReference type="PROSITE" id="PS50994">
    <property type="entry name" value="INTEGRASE"/>
    <property type="match status" value="1"/>
</dbReference>
<dbReference type="InterPro" id="IPR001878">
    <property type="entry name" value="Znf_CCHC"/>
</dbReference>
<evidence type="ECO:0000313" key="5">
    <source>
        <dbReference type="Proteomes" id="UP000189701"/>
    </source>
</evidence>
<evidence type="ECO:0000259" key="3">
    <source>
        <dbReference type="PROSITE" id="PS50158"/>
    </source>
</evidence>
<organism evidence="5 6">
    <name type="scientific">Nicotiana sylvestris</name>
    <name type="common">Wood tobacco</name>
    <name type="synonym">South American tobacco</name>
    <dbReference type="NCBI Taxonomy" id="4096"/>
    <lineage>
        <taxon>Eukaryota</taxon>
        <taxon>Viridiplantae</taxon>
        <taxon>Streptophyta</taxon>
        <taxon>Embryophyta</taxon>
        <taxon>Tracheophyta</taxon>
        <taxon>Spermatophyta</taxon>
        <taxon>Magnoliopsida</taxon>
        <taxon>eudicotyledons</taxon>
        <taxon>Gunneridae</taxon>
        <taxon>Pentapetalae</taxon>
        <taxon>asterids</taxon>
        <taxon>lamiids</taxon>
        <taxon>Solanales</taxon>
        <taxon>Solanaceae</taxon>
        <taxon>Nicotianoideae</taxon>
        <taxon>Nicotianeae</taxon>
        <taxon>Nicotiana</taxon>
    </lineage>
</organism>
<dbReference type="GO" id="GO:0015074">
    <property type="term" value="P:DNA integration"/>
    <property type="evidence" value="ECO:0007669"/>
    <property type="project" value="InterPro"/>
</dbReference>
<dbReference type="SUPFAM" id="SSF53098">
    <property type="entry name" value="Ribonuclease H-like"/>
    <property type="match status" value="1"/>
</dbReference>
<keyword evidence="1" id="KW-0863">Zinc-finger</keyword>
<name>A0A1U7WQM8_NICSY</name>
<feature type="domain" description="CCHC-type" evidence="3">
    <location>
        <begin position="72"/>
        <end position="85"/>
    </location>
</feature>
<evidence type="ECO:0000313" key="6">
    <source>
        <dbReference type="RefSeq" id="XP_009776989.1"/>
    </source>
</evidence>
<dbReference type="Proteomes" id="UP000189701">
    <property type="component" value="Unplaced"/>
</dbReference>
<protein>
    <submittedName>
        <fullName evidence="6">Uncharacterized protein LOC104226654</fullName>
    </submittedName>
</protein>
<dbReference type="Pfam" id="PF25597">
    <property type="entry name" value="SH3_retrovirus"/>
    <property type="match status" value="1"/>
</dbReference>
<dbReference type="InterPro" id="IPR039537">
    <property type="entry name" value="Retrotran_Ty1/copia-like"/>
</dbReference>
<dbReference type="SUPFAM" id="SSF57756">
    <property type="entry name" value="Retrovirus zinc finger-like domains"/>
    <property type="match status" value="1"/>
</dbReference>
<sequence length="526" mass="59734">MATREVKQPNAQLLADFVAFMVRGQGRNFQKNRNQTQRATTMGTKYNNSGQKFNKPQQKFKTKKRYNPNVSCTYCGKIGHIQEDCYIIIGFLDDFEFTNQKNYQNQIKANAVLTHEDNENQTGQNIENNNNFGQQLNKEQLAEMMNMYKKAKLVQAGNSGINANAVAGALEHMCFDPNSFLFLTQLPVPLNINLPNSFKGLSMKSPQAFGEVREGLYILEPMDNYSRGTWTFLLSSKSNAFPMLKSFLSMVERQFSTKVKMIRSDNALELGKGSQEAAFLASEGIMHQVSCVETPQQNGIVERKHSHLLEIARGLMFQSRLPMSYWGESILTATHIINRLSSSVLQGKTPFVDLFHHKPKYDYFRNFGCLCYASTLKQDRGKFDERATTCVLLGYPIQQKGYKLLEMSTRRVFVSRDVEFHESHFPFTERNTAHHPIFPTSTFTTEPTYSTTFHDTTQPIPLEYDIADMFSPVSSSPPHFSPPSPTSVSPSLESPHTRTLSSTPKEPTLLRRSGRVSTLPKRLCLQ</sequence>
<dbReference type="Gene3D" id="3.30.420.10">
    <property type="entry name" value="Ribonuclease H-like superfamily/Ribonuclease H"/>
    <property type="match status" value="1"/>
</dbReference>
<gene>
    <name evidence="6" type="primary">LOC104226654</name>
</gene>
<feature type="region of interest" description="Disordered" evidence="2">
    <location>
        <begin position="473"/>
        <end position="521"/>
    </location>
</feature>
<dbReference type="PROSITE" id="PS50158">
    <property type="entry name" value="ZF_CCHC"/>
    <property type="match status" value="1"/>
</dbReference>
<keyword evidence="1" id="KW-0479">Metal-binding</keyword>
<dbReference type="PANTHER" id="PTHR42648:SF31">
    <property type="entry name" value="RNA-DIRECTED DNA POLYMERASE"/>
    <property type="match status" value="1"/>
</dbReference>
<evidence type="ECO:0000256" key="1">
    <source>
        <dbReference type="PROSITE-ProRule" id="PRU00047"/>
    </source>
</evidence>
<evidence type="ECO:0000259" key="4">
    <source>
        <dbReference type="PROSITE" id="PS50994"/>
    </source>
</evidence>
<proteinExistence type="predicted"/>
<dbReference type="GO" id="GO:0003676">
    <property type="term" value="F:nucleic acid binding"/>
    <property type="evidence" value="ECO:0007669"/>
    <property type="project" value="InterPro"/>
</dbReference>
<dbReference type="eggNOG" id="KOG0017">
    <property type="taxonomic scope" value="Eukaryota"/>
</dbReference>
<feature type="domain" description="Integrase catalytic" evidence="4">
    <location>
        <begin position="185"/>
        <end position="358"/>
    </location>
</feature>
<dbReference type="GO" id="GO:0008270">
    <property type="term" value="F:zinc ion binding"/>
    <property type="evidence" value="ECO:0007669"/>
    <property type="project" value="UniProtKB-KW"/>
</dbReference>
<accession>A0A1U7WQM8</accession>
<keyword evidence="5" id="KW-1185">Reference proteome</keyword>
<dbReference type="InterPro" id="IPR057670">
    <property type="entry name" value="SH3_retrovirus"/>
</dbReference>
<dbReference type="PANTHER" id="PTHR42648">
    <property type="entry name" value="TRANSPOSASE, PUTATIVE-RELATED"/>
    <property type="match status" value="1"/>
</dbReference>
<reference evidence="6" key="2">
    <citation type="submission" date="2025-08" db="UniProtKB">
        <authorList>
            <consortium name="RefSeq"/>
        </authorList>
    </citation>
    <scope>IDENTIFICATION</scope>
    <source>
        <tissue evidence="6">Leaf</tissue>
    </source>
</reference>
<dbReference type="AlphaFoldDB" id="A0A1U7WQM8"/>
<keyword evidence="1" id="KW-0862">Zinc</keyword>